<feature type="transmembrane region" description="Helical" evidence="1">
    <location>
        <begin position="422"/>
        <end position="446"/>
    </location>
</feature>
<dbReference type="EMBL" id="VRSW01000001">
    <property type="protein sequence ID" value="TXK05862.1"/>
    <property type="molecule type" value="Genomic_DNA"/>
</dbReference>
<keyword evidence="1" id="KW-1133">Transmembrane helix</keyword>
<feature type="transmembrane region" description="Helical" evidence="1">
    <location>
        <begin position="354"/>
        <end position="376"/>
    </location>
</feature>
<keyword evidence="3" id="KW-1185">Reference proteome</keyword>
<proteinExistence type="predicted"/>
<feature type="transmembrane region" description="Helical" evidence="1">
    <location>
        <begin position="69"/>
        <end position="87"/>
    </location>
</feature>
<feature type="transmembrane region" description="Helical" evidence="1">
    <location>
        <begin position="323"/>
        <end position="342"/>
    </location>
</feature>
<feature type="transmembrane region" description="Helical" evidence="1">
    <location>
        <begin position="117"/>
        <end position="137"/>
    </location>
</feature>
<feature type="transmembrane region" description="Helical" evidence="1">
    <location>
        <begin position="382"/>
        <end position="401"/>
    </location>
</feature>
<protein>
    <submittedName>
        <fullName evidence="2">Uncharacterized protein</fullName>
    </submittedName>
</protein>
<organism evidence="2 3">
    <name type="scientific">Microbacterium mitrae</name>
    <dbReference type="NCBI Taxonomy" id="664640"/>
    <lineage>
        <taxon>Bacteria</taxon>
        <taxon>Bacillati</taxon>
        <taxon>Actinomycetota</taxon>
        <taxon>Actinomycetes</taxon>
        <taxon>Micrococcales</taxon>
        <taxon>Microbacteriaceae</taxon>
        <taxon>Microbacterium</taxon>
    </lineage>
</organism>
<feature type="transmembrane region" description="Helical" evidence="1">
    <location>
        <begin position="452"/>
        <end position="470"/>
    </location>
</feature>
<feature type="transmembrane region" description="Helical" evidence="1">
    <location>
        <begin position="26"/>
        <end position="49"/>
    </location>
</feature>
<evidence type="ECO:0000313" key="3">
    <source>
        <dbReference type="Proteomes" id="UP000321196"/>
    </source>
</evidence>
<feature type="transmembrane region" description="Helical" evidence="1">
    <location>
        <begin position="203"/>
        <end position="220"/>
    </location>
</feature>
<feature type="transmembrane region" description="Helical" evidence="1">
    <location>
        <begin position="144"/>
        <end position="168"/>
    </location>
</feature>
<keyword evidence="1" id="KW-0472">Membrane</keyword>
<dbReference type="RefSeq" id="WP_147824672.1">
    <property type="nucleotide sequence ID" value="NZ_BAAARG010000001.1"/>
</dbReference>
<dbReference type="AlphaFoldDB" id="A0A5C8HRF6"/>
<gene>
    <name evidence="2" type="ORF">FVP60_02430</name>
</gene>
<evidence type="ECO:0000313" key="2">
    <source>
        <dbReference type="EMBL" id="TXK05862.1"/>
    </source>
</evidence>
<reference evidence="2 3" key="1">
    <citation type="submission" date="2019-08" db="EMBL/GenBank/DDBJ databases">
        <authorList>
            <person name="Dong K."/>
        </authorList>
    </citation>
    <scope>NUCLEOTIDE SEQUENCE [LARGE SCALE GENOMIC DNA]</scope>
    <source>
        <strain evidence="2 3">M4-8</strain>
    </source>
</reference>
<feature type="transmembrane region" description="Helical" evidence="1">
    <location>
        <begin position="174"/>
        <end position="196"/>
    </location>
</feature>
<dbReference type="Proteomes" id="UP000321196">
    <property type="component" value="Unassembled WGS sequence"/>
</dbReference>
<evidence type="ECO:0000256" key="1">
    <source>
        <dbReference type="SAM" id="Phobius"/>
    </source>
</evidence>
<sequence length="474" mass="47928">MARSDRLAVRATLRQWNKRSRRGSDIAYLVYISILVGAIVLVPLIRAAWLLLSEPAAIAVLTAPWFGDIAVAASLVLMSAACAPWAAPAVRRAFLARVLSDAPAPFALSFGAPVVRWWLVAVVAAGAVAALAHGVLLSASAGSGLALVCATVSAIAAATLATVCAVAAQRSATVGNALSVGLIALAATVVVFSPAVAAFSQPIGAMSLAVLAVITAGWVPSLLNSTQPHALLTASVRRDAAVVGFTLMDASVLGDAVRDVPRGRRRRSAVPRVPRWLAFAVSAAVGAARTPLRLARGLIVLAGGFALAAAAPSAWTVGLAAALVYLGIGACMMGVEQAALAVRTPAVYGVSDVTLLANHAIFPAVVLAAASLIGLAGGSTGLGVTLIAGVAVLVARVFAALTPPAPLELLLPMPTPAGDVGAFLRLLWALQGPIFAAALSIALLPAVLNADLARLVWAAAIAAALLIARWRTRS</sequence>
<accession>A0A5C8HRF6</accession>
<comment type="caution">
    <text evidence="2">The sequence shown here is derived from an EMBL/GenBank/DDBJ whole genome shotgun (WGS) entry which is preliminary data.</text>
</comment>
<feature type="transmembrane region" description="Helical" evidence="1">
    <location>
        <begin position="298"/>
        <end position="317"/>
    </location>
</feature>
<keyword evidence="1" id="KW-0812">Transmembrane</keyword>
<name>A0A5C8HRF6_9MICO</name>